<name>A0ABV1YY82_9HYPH</name>
<reference evidence="1 2" key="1">
    <citation type="journal article" date="2024" name="Proc. Natl. Acad. Sci. U.S.A.">
        <title>The evolutionary genomics of adaptation to stress in wild rhizobium bacteria.</title>
        <authorList>
            <person name="Kehlet-Delgado H."/>
            <person name="Montoya A.P."/>
            <person name="Jensen K.T."/>
            <person name="Wendlandt C.E."/>
            <person name="Dexheimer C."/>
            <person name="Roberts M."/>
            <person name="Torres Martinez L."/>
            <person name="Friesen M.L."/>
            <person name="Griffitts J.S."/>
            <person name="Porter S.S."/>
        </authorList>
    </citation>
    <scope>NUCLEOTIDE SEQUENCE [LARGE SCALE GENOMIC DNA]</scope>
    <source>
        <strain evidence="1 2">M0641</strain>
    </source>
</reference>
<accession>A0ABV1YY82</accession>
<proteinExistence type="predicted"/>
<dbReference type="Proteomes" id="UP001433071">
    <property type="component" value="Unassembled WGS sequence"/>
</dbReference>
<gene>
    <name evidence="1" type="ORF">NKI36_10275</name>
</gene>
<organism evidence="1 2">
    <name type="scientific">Mesorhizobium caraganae</name>
    <dbReference type="NCBI Taxonomy" id="483206"/>
    <lineage>
        <taxon>Bacteria</taxon>
        <taxon>Pseudomonadati</taxon>
        <taxon>Pseudomonadota</taxon>
        <taxon>Alphaproteobacteria</taxon>
        <taxon>Hyphomicrobiales</taxon>
        <taxon>Phyllobacteriaceae</taxon>
        <taxon>Mesorhizobium</taxon>
    </lineage>
</organism>
<evidence type="ECO:0000313" key="1">
    <source>
        <dbReference type="EMBL" id="MER9404434.1"/>
    </source>
</evidence>
<dbReference type="EMBL" id="JAMYQB010000006">
    <property type="protein sequence ID" value="MER9404434.1"/>
    <property type="molecule type" value="Genomic_DNA"/>
</dbReference>
<evidence type="ECO:0000313" key="2">
    <source>
        <dbReference type="Proteomes" id="UP001433071"/>
    </source>
</evidence>
<protein>
    <submittedName>
        <fullName evidence="1">Uncharacterized protein</fullName>
    </submittedName>
</protein>
<dbReference type="RefSeq" id="WP_352557506.1">
    <property type="nucleotide sequence ID" value="NZ_JAMYQB010000006.1"/>
</dbReference>
<keyword evidence="2" id="KW-1185">Reference proteome</keyword>
<sequence>MLAWETSHTDRWQAGGWNGLQACFAFLALTAAFVQPAEAGDRISHVLDRTSTASAYAAESDLVTAYTSGMARSRLNLAGRTGETNLAVPLEPWSLRAEFRARTWRAADGSLLQGFAGTGGFRVTVGNCLARFCAASECSDVGWPLYSCSDGRKRKMSATDFVTASFDGVSYRRLSAAKE</sequence>
<comment type="caution">
    <text evidence="1">The sequence shown here is derived from an EMBL/GenBank/DDBJ whole genome shotgun (WGS) entry which is preliminary data.</text>
</comment>